<proteinExistence type="predicted"/>
<protein>
    <submittedName>
        <fullName evidence="4">Plastocyanin/azurin family copper-binding protein</fullName>
    </submittedName>
</protein>
<gene>
    <name evidence="4" type="ORF">QQ008_22275</name>
</gene>
<organism evidence="4 5">
    <name type="scientific">Splendidivirga corallicola</name>
    <dbReference type="NCBI Taxonomy" id="3051826"/>
    <lineage>
        <taxon>Bacteria</taxon>
        <taxon>Pseudomonadati</taxon>
        <taxon>Bacteroidota</taxon>
        <taxon>Cytophagia</taxon>
        <taxon>Cytophagales</taxon>
        <taxon>Splendidivirgaceae</taxon>
        <taxon>Splendidivirga</taxon>
    </lineage>
</organism>
<evidence type="ECO:0000259" key="3">
    <source>
        <dbReference type="Pfam" id="PF00127"/>
    </source>
</evidence>
<dbReference type="PANTHER" id="PTHR36507">
    <property type="entry name" value="BLL1555 PROTEIN"/>
    <property type="match status" value="1"/>
</dbReference>
<evidence type="ECO:0000313" key="5">
    <source>
        <dbReference type="Proteomes" id="UP001172082"/>
    </source>
</evidence>
<evidence type="ECO:0000256" key="1">
    <source>
        <dbReference type="ARBA" id="ARBA00022723"/>
    </source>
</evidence>
<dbReference type="SUPFAM" id="SSF49503">
    <property type="entry name" value="Cupredoxins"/>
    <property type="match status" value="1"/>
</dbReference>
<name>A0ABT8KTP0_9BACT</name>
<dbReference type="InterPro" id="IPR000923">
    <property type="entry name" value="BlueCu_1"/>
</dbReference>
<keyword evidence="2" id="KW-0186">Copper</keyword>
<dbReference type="PANTHER" id="PTHR36507:SF1">
    <property type="entry name" value="BLL1555 PROTEIN"/>
    <property type="match status" value="1"/>
</dbReference>
<evidence type="ECO:0000256" key="2">
    <source>
        <dbReference type="ARBA" id="ARBA00023008"/>
    </source>
</evidence>
<dbReference type="InterPro" id="IPR052721">
    <property type="entry name" value="ET_Amicyanin"/>
</dbReference>
<dbReference type="Proteomes" id="UP001172082">
    <property type="component" value="Unassembled WGS sequence"/>
</dbReference>
<accession>A0ABT8KTP0</accession>
<comment type="caution">
    <text evidence="4">The sequence shown here is derived from an EMBL/GenBank/DDBJ whole genome shotgun (WGS) entry which is preliminary data.</text>
</comment>
<keyword evidence="5" id="KW-1185">Reference proteome</keyword>
<dbReference type="Gene3D" id="2.60.40.420">
    <property type="entry name" value="Cupredoxins - blue copper proteins"/>
    <property type="match status" value="1"/>
</dbReference>
<keyword evidence="1" id="KW-0479">Metal-binding</keyword>
<dbReference type="RefSeq" id="WP_346754160.1">
    <property type="nucleotide sequence ID" value="NZ_JAUJEA010000010.1"/>
</dbReference>
<sequence>MRERALRIVRTGIVLFLGLIFYVGCSSSTENKKEERKPAPKVHTVEIKQMKFVPAELHVNKGDTVLFINNDLVAHDVTEEPNGSWTSSALQASESWALQVTQSADYYCSLHIVMKGKIIVD</sequence>
<dbReference type="EMBL" id="JAUJEA010000010">
    <property type="protein sequence ID" value="MDN5204136.1"/>
    <property type="molecule type" value="Genomic_DNA"/>
</dbReference>
<evidence type="ECO:0000313" key="4">
    <source>
        <dbReference type="EMBL" id="MDN5204136.1"/>
    </source>
</evidence>
<dbReference type="Pfam" id="PF00127">
    <property type="entry name" value="Copper-bind"/>
    <property type="match status" value="1"/>
</dbReference>
<feature type="domain" description="Blue (type 1) copper" evidence="3">
    <location>
        <begin position="44"/>
        <end position="120"/>
    </location>
</feature>
<reference evidence="4" key="1">
    <citation type="submission" date="2023-06" db="EMBL/GenBank/DDBJ databases">
        <title>Genomic of Parafulvivirga corallium.</title>
        <authorList>
            <person name="Wang G."/>
        </authorList>
    </citation>
    <scope>NUCLEOTIDE SEQUENCE</scope>
    <source>
        <strain evidence="4">BMA10</strain>
    </source>
</reference>
<dbReference type="InterPro" id="IPR008972">
    <property type="entry name" value="Cupredoxin"/>
</dbReference>